<dbReference type="Pfam" id="PF03575">
    <property type="entry name" value="Peptidase_S51"/>
    <property type="match status" value="1"/>
</dbReference>
<evidence type="ECO:0000256" key="1">
    <source>
        <dbReference type="ARBA" id="ARBA00006534"/>
    </source>
</evidence>
<comment type="similarity">
    <text evidence="1">Belongs to the peptidase S51 family.</text>
</comment>
<dbReference type="STRING" id="1802610.A2W32_05600"/>
<evidence type="ECO:0000256" key="2">
    <source>
        <dbReference type="ARBA" id="ARBA00022670"/>
    </source>
</evidence>
<keyword evidence="4" id="KW-0720">Serine protease</keyword>
<dbReference type="SUPFAM" id="SSF52317">
    <property type="entry name" value="Class I glutamine amidotransferase-like"/>
    <property type="match status" value="1"/>
</dbReference>
<evidence type="ECO:0000313" key="5">
    <source>
        <dbReference type="EMBL" id="OGC51187.1"/>
    </source>
</evidence>
<dbReference type="Gene3D" id="3.40.50.880">
    <property type="match status" value="1"/>
</dbReference>
<organism evidence="5 6">
    <name type="scientific">candidate division WWE3 bacterium RBG_16_37_10</name>
    <dbReference type="NCBI Taxonomy" id="1802610"/>
    <lineage>
        <taxon>Bacteria</taxon>
        <taxon>Katanobacteria</taxon>
    </lineage>
</organism>
<gene>
    <name evidence="5" type="ORF">A2W32_05600</name>
</gene>
<accession>A0A1F4V1Y4</accession>
<keyword evidence="2" id="KW-0645">Protease</keyword>
<dbReference type="InterPro" id="IPR005320">
    <property type="entry name" value="Peptidase_S51"/>
</dbReference>
<protein>
    <recommendedName>
        <fullName evidence="7">Peptidase S51</fullName>
    </recommendedName>
</protein>
<dbReference type="GO" id="GO:0008236">
    <property type="term" value="F:serine-type peptidase activity"/>
    <property type="evidence" value="ECO:0007669"/>
    <property type="project" value="UniProtKB-KW"/>
</dbReference>
<dbReference type="EMBL" id="MEUT01000027">
    <property type="protein sequence ID" value="OGC51187.1"/>
    <property type="molecule type" value="Genomic_DNA"/>
</dbReference>
<dbReference type="AlphaFoldDB" id="A0A1F4V1Y4"/>
<evidence type="ECO:0008006" key="7">
    <source>
        <dbReference type="Google" id="ProtNLM"/>
    </source>
</evidence>
<proteinExistence type="inferred from homology"/>
<dbReference type="InterPro" id="IPR029062">
    <property type="entry name" value="Class_I_gatase-like"/>
</dbReference>
<name>A0A1F4V1Y4_UNCKA</name>
<comment type="caution">
    <text evidence="5">The sequence shown here is derived from an EMBL/GenBank/DDBJ whole genome shotgun (WGS) entry which is preliminary data.</text>
</comment>
<dbReference type="PANTHER" id="PTHR20842">
    <property type="entry name" value="PROTEASE S51 ALPHA-ASPARTYL DIPEPTIDASE"/>
    <property type="match status" value="1"/>
</dbReference>
<evidence type="ECO:0000313" key="6">
    <source>
        <dbReference type="Proteomes" id="UP000177371"/>
    </source>
</evidence>
<sequence length="211" mass="24349">MSKLFLASEFGYSGNLLREKLKVFPKNPKVAYIANASDLDDDQSWITHNREKFIDLGFEIIDVDLRVTQHDNLKEKLEQMDTVYVEGGNTFYLLDISNKSGFTKIIQDLVNKKNKLYIGTSAGSIVAGPNTESTKYLDDLSVVPNFKNFTGFGLVNFVVIPHIGNDDFYRQFEDNYFEMFKNLKMYDYPHICLRDNQAIWAEDNKIEIVQD</sequence>
<evidence type="ECO:0000256" key="3">
    <source>
        <dbReference type="ARBA" id="ARBA00022801"/>
    </source>
</evidence>
<dbReference type="Proteomes" id="UP000177371">
    <property type="component" value="Unassembled WGS sequence"/>
</dbReference>
<evidence type="ECO:0000256" key="4">
    <source>
        <dbReference type="ARBA" id="ARBA00022825"/>
    </source>
</evidence>
<keyword evidence="3" id="KW-0378">Hydrolase</keyword>
<dbReference type="PANTHER" id="PTHR20842:SF0">
    <property type="entry name" value="ALPHA-ASPARTYL DIPEPTIDASE"/>
    <property type="match status" value="1"/>
</dbReference>
<reference evidence="5 6" key="1">
    <citation type="journal article" date="2016" name="Nat. Commun.">
        <title>Thousands of microbial genomes shed light on interconnected biogeochemical processes in an aquifer system.</title>
        <authorList>
            <person name="Anantharaman K."/>
            <person name="Brown C.T."/>
            <person name="Hug L.A."/>
            <person name="Sharon I."/>
            <person name="Castelle C.J."/>
            <person name="Probst A.J."/>
            <person name="Thomas B.C."/>
            <person name="Singh A."/>
            <person name="Wilkins M.J."/>
            <person name="Karaoz U."/>
            <person name="Brodie E.L."/>
            <person name="Williams K.H."/>
            <person name="Hubbard S.S."/>
            <person name="Banfield J.F."/>
        </authorList>
    </citation>
    <scope>NUCLEOTIDE SEQUENCE [LARGE SCALE GENOMIC DNA]</scope>
</reference>
<dbReference type="GO" id="GO:0006508">
    <property type="term" value="P:proteolysis"/>
    <property type="evidence" value="ECO:0007669"/>
    <property type="project" value="UniProtKB-KW"/>
</dbReference>